<organism evidence="1 2">
    <name type="scientific">Aureimonas phyllosphaerae</name>
    <dbReference type="NCBI Taxonomy" id="1166078"/>
    <lineage>
        <taxon>Bacteria</taxon>
        <taxon>Pseudomonadati</taxon>
        <taxon>Pseudomonadota</taxon>
        <taxon>Alphaproteobacteria</taxon>
        <taxon>Hyphomicrobiales</taxon>
        <taxon>Aurantimonadaceae</taxon>
        <taxon>Aureimonas</taxon>
    </lineage>
</organism>
<dbReference type="Gene3D" id="3.30.720.120">
    <property type="match status" value="1"/>
</dbReference>
<evidence type="ECO:0008006" key="3">
    <source>
        <dbReference type="Google" id="ProtNLM"/>
    </source>
</evidence>
<comment type="caution">
    <text evidence="1">The sequence shown here is derived from an EMBL/GenBank/DDBJ whole genome shotgun (WGS) entry which is preliminary data.</text>
</comment>
<dbReference type="RefSeq" id="WP_090961760.1">
    <property type="nucleotide sequence ID" value="NZ_FOOA01000004.1"/>
</dbReference>
<reference evidence="1 2" key="1">
    <citation type="submission" date="2020-08" db="EMBL/GenBank/DDBJ databases">
        <title>Genomic Encyclopedia of Type Strains, Phase IV (KMG-IV): sequencing the most valuable type-strain genomes for metagenomic binning, comparative biology and taxonomic classification.</title>
        <authorList>
            <person name="Goeker M."/>
        </authorList>
    </citation>
    <scope>NUCLEOTIDE SEQUENCE [LARGE SCALE GENOMIC DNA]</scope>
    <source>
        <strain evidence="1 2">DSM 25024</strain>
    </source>
</reference>
<name>A0A7W6FSA7_9HYPH</name>
<protein>
    <recommendedName>
        <fullName evidence="3">Drug:proton antiporter</fullName>
    </recommendedName>
</protein>
<keyword evidence="2" id="KW-1185">Reference proteome</keyword>
<dbReference type="EMBL" id="JACIDO010000001">
    <property type="protein sequence ID" value="MBB3933944.1"/>
    <property type="molecule type" value="Genomic_DNA"/>
</dbReference>
<dbReference type="Gene3D" id="3.30.720.110">
    <property type="match status" value="1"/>
</dbReference>
<sequence>MTPYLLFYVENPADLAQAIEALFGLAPVERSPTFVLFVLDGMRLGFWRVDGVEPAPQPRGENSELSISVDTREAVDRHHAGWQEKGLAVLQAPTEMDFGYTAVASLPGPFRLRVFRPGEMPG</sequence>
<evidence type="ECO:0000313" key="1">
    <source>
        <dbReference type="EMBL" id="MBB3933944.1"/>
    </source>
</evidence>
<gene>
    <name evidence="1" type="ORF">GGR05_000055</name>
</gene>
<accession>A0A7W6FSA7</accession>
<dbReference type="InterPro" id="IPR029068">
    <property type="entry name" value="Glyas_Bleomycin-R_OHBP_Dase"/>
</dbReference>
<evidence type="ECO:0000313" key="2">
    <source>
        <dbReference type="Proteomes" id="UP000531216"/>
    </source>
</evidence>
<dbReference type="AlphaFoldDB" id="A0A7W6FSA7"/>
<dbReference type="SUPFAM" id="SSF54593">
    <property type="entry name" value="Glyoxalase/Bleomycin resistance protein/Dihydroxybiphenyl dioxygenase"/>
    <property type="match status" value="1"/>
</dbReference>
<dbReference type="Proteomes" id="UP000531216">
    <property type="component" value="Unassembled WGS sequence"/>
</dbReference>
<dbReference type="OrthoDB" id="9806945at2"/>
<proteinExistence type="predicted"/>